<organism evidence="1 2">
    <name type="scientific">Paenisporosarcina cavernae</name>
    <dbReference type="NCBI Taxonomy" id="2320858"/>
    <lineage>
        <taxon>Bacteria</taxon>
        <taxon>Bacillati</taxon>
        <taxon>Bacillota</taxon>
        <taxon>Bacilli</taxon>
        <taxon>Bacillales</taxon>
        <taxon>Caryophanaceae</taxon>
        <taxon>Paenisporosarcina</taxon>
    </lineage>
</organism>
<dbReference type="Proteomes" id="UP000265725">
    <property type="component" value="Chromosome"/>
</dbReference>
<dbReference type="AlphaFoldDB" id="A0A385YQM7"/>
<reference evidence="2" key="1">
    <citation type="submission" date="2018-09" db="EMBL/GenBank/DDBJ databases">
        <authorList>
            <person name="Zhu H."/>
        </authorList>
    </citation>
    <scope>NUCLEOTIDE SEQUENCE [LARGE SCALE GENOMIC DNA]</scope>
    <source>
        <strain evidence="2">K2R23-3</strain>
    </source>
</reference>
<evidence type="ECO:0000313" key="2">
    <source>
        <dbReference type="Proteomes" id="UP000265725"/>
    </source>
</evidence>
<keyword evidence="2" id="KW-1185">Reference proteome</keyword>
<dbReference type="KEGG" id="paek:D3873_02990"/>
<dbReference type="RefSeq" id="WP_119882628.1">
    <property type="nucleotide sequence ID" value="NZ_CP032418.1"/>
</dbReference>
<proteinExistence type="predicted"/>
<dbReference type="EMBL" id="CP032418">
    <property type="protein sequence ID" value="AYC28886.1"/>
    <property type="molecule type" value="Genomic_DNA"/>
</dbReference>
<dbReference type="OrthoDB" id="2860966at2"/>
<sequence>MNVDELLERVNSCADDLDLVAARKYIEENRELLAENRHRLKRNARELLDFILKMQDSGNKALQRNEIAAINAINSYATKFDLRGLKVAVKNHSELILRDDVIPYFNTDAKIMLASMNAIPKS</sequence>
<gene>
    <name evidence="1" type="ORF">D3873_02990</name>
</gene>
<evidence type="ECO:0000313" key="1">
    <source>
        <dbReference type="EMBL" id="AYC28886.1"/>
    </source>
</evidence>
<protein>
    <submittedName>
        <fullName evidence="1">Uncharacterized protein</fullName>
    </submittedName>
</protein>
<name>A0A385YQM7_9BACL</name>
<accession>A0A385YQM7</accession>